<feature type="domain" description="DUF6533" evidence="2">
    <location>
        <begin position="22"/>
        <end position="64"/>
    </location>
</feature>
<feature type="transmembrane region" description="Helical" evidence="1">
    <location>
        <begin position="52"/>
        <end position="76"/>
    </location>
</feature>
<name>A0A165QC31_EXIGL</name>
<protein>
    <recommendedName>
        <fullName evidence="2">DUF6533 domain-containing protein</fullName>
    </recommendedName>
</protein>
<reference evidence="3 4" key="1">
    <citation type="journal article" date="2016" name="Mol. Biol. Evol.">
        <title>Comparative Genomics of Early-Diverging Mushroom-Forming Fungi Provides Insights into the Origins of Lignocellulose Decay Capabilities.</title>
        <authorList>
            <person name="Nagy L.G."/>
            <person name="Riley R."/>
            <person name="Tritt A."/>
            <person name="Adam C."/>
            <person name="Daum C."/>
            <person name="Floudas D."/>
            <person name="Sun H."/>
            <person name="Yadav J.S."/>
            <person name="Pangilinan J."/>
            <person name="Larsson K.H."/>
            <person name="Matsuura K."/>
            <person name="Barry K."/>
            <person name="Labutti K."/>
            <person name="Kuo R."/>
            <person name="Ohm R.A."/>
            <person name="Bhattacharya S.S."/>
            <person name="Shirouzu T."/>
            <person name="Yoshinaga Y."/>
            <person name="Martin F.M."/>
            <person name="Grigoriev I.V."/>
            <person name="Hibbett D.S."/>
        </authorList>
    </citation>
    <scope>NUCLEOTIDE SEQUENCE [LARGE SCALE GENOMIC DNA]</scope>
    <source>
        <strain evidence="3 4">HHB12029</strain>
    </source>
</reference>
<keyword evidence="4" id="KW-1185">Reference proteome</keyword>
<evidence type="ECO:0000313" key="3">
    <source>
        <dbReference type="EMBL" id="KZW03389.1"/>
    </source>
</evidence>
<feature type="transmembrane region" description="Helical" evidence="1">
    <location>
        <begin position="118"/>
        <end position="136"/>
    </location>
</feature>
<dbReference type="Pfam" id="PF20151">
    <property type="entry name" value="DUF6533"/>
    <property type="match status" value="1"/>
</dbReference>
<feature type="transmembrane region" description="Helical" evidence="1">
    <location>
        <begin position="20"/>
        <end position="40"/>
    </location>
</feature>
<evidence type="ECO:0000313" key="4">
    <source>
        <dbReference type="Proteomes" id="UP000077266"/>
    </source>
</evidence>
<keyword evidence="1" id="KW-0812">Transmembrane</keyword>
<dbReference type="InParanoid" id="A0A165QC31"/>
<feature type="transmembrane region" description="Helical" evidence="1">
    <location>
        <begin position="209"/>
        <end position="228"/>
    </location>
</feature>
<dbReference type="InterPro" id="IPR045340">
    <property type="entry name" value="DUF6533"/>
</dbReference>
<evidence type="ECO:0000259" key="2">
    <source>
        <dbReference type="Pfam" id="PF20151"/>
    </source>
</evidence>
<evidence type="ECO:0000256" key="1">
    <source>
        <dbReference type="SAM" id="Phobius"/>
    </source>
</evidence>
<dbReference type="AlphaFoldDB" id="A0A165QC31"/>
<sequence length="323" mass="36868">MDMQHVVVSVFSIDMSWKRYWVATFSLIIWDWIISLDFEIERIWKSRKWSTLSLWFFVRYWPILQTLVEGIFYFGTFSQSVCRLFSPFPSWALFVEMGAQHAVFVMRTYALYRCDRRVLAALVLLVLAEVAVYLRALTRQFFMGNSPLIKALGHCLPSMLHESDGLLIWATSSAIDVTVLLLTLVRTIQLHRKKDASRSIVAIMLRDGVAYFGIITLCNIANIIMFKMSTAGQVNPIQFATTVSSILTPRLILNLRGANRTEADEATRANINGDATQAMMKTEANFATLTALDGYTGLDYDEDAARNDRRIRRRADDIEYLSG</sequence>
<proteinExistence type="predicted"/>
<keyword evidence="1" id="KW-1133">Transmembrane helix</keyword>
<accession>A0A165QC31</accession>
<gene>
    <name evidence="3" type="ORF">EXIGLDRAFT_248354</name>
</gene>
<dbReference type="OrthoDB" id="2686513at2759"/>
<feature type="transmembrane region" description="Helical" evidence="1">
    <location>
        <begin position="166"/>
        <end position="188"/>
    </location>
</feature>
<dbReference type="Proteomes" id="UP000077266">
    <property type="component" value="Unassembled WGS sequence"/>
</dbReference>
<feature type="transmembrane region" description="Helical" evidence="1">
    <location>
        <begin position="88"/>
        <end position="106"/>
    </location>
</feature>
<dbReference type="EMBL" id="KV425884">
    <property type="protein sequence ID" value="KZW03389.1"/>
    <property type="molecule type" value="Genomic_DNA"/>
</dbReference>
<organism evidence="3 4">
    <name type="scientific">Exidia glandulosa HHB12029</name>
    <dbReference type="NCBI Taxonomy" id="1314781"/>
    <lineage>
        <taxon>Eukaryota</taxon>
        <taxon>Fungi</taxon>
        <taxon>Dikarya</taxon>
        <taxon>Basidiomycota</taxon>
        <taxon>Agaricomycotina</taxon>
        <taxon>Agaricomycetes</taxon>
        <taxon>Auriculariales</taxon>
        <taxon>Exidiaceae</taxon>
        <taxon>Exidia</taxon>
    </lineage>
</organism>
<keyword evidence="1" id="KW-0472">Membrane</keyword>